<comment type="caution">
    <text evidence="2">The sequence shown here is derived from an EMBL/GenBank/DDBJ whole genome shotgun (WGS) entry which is preliminary data.</text>
</comment>
<organism evidence="2 3">
    <name type="scientific">Elysia marginata</name>
    <dbReference type="NCBI Taxonomy" id="1093978"/>
    <lineage>
        <taxon>Eukaryota</taxon>
        <taxon>Metazoa</taxon>
        <taxon>Spiralia</taxon>
        <taxon>Lophotrochozoa</taxon>
        <taxon>Mollusca</taxon>
        <taxon>Gastropoda</taxon>
        <taxon>Heterobranchia</taxon>
        <taxon>Euthyneura</taxon>
        <taxon>Panpulmonata</taxon>
        <taxon>Sacoglossa</taxon>
        <taxon>Placobranchoidea</taxon>
        <taxon>Plakobranchidae</taxon>
        <taxon>Elysia</taxon>
    </lineage>
</organism>
<keyword evidence="3" id="KW-1185">Reference proteome</keyword>
<feature type="compositionally biased region" description="Polar residues" evidence="1">
    <location>
        <begin position="1"/>
        <end position="11"/>
    </location>
</feature>
<name>A0AAV4F1N9_9GAST</name>
<feature type="region of interest" description="Disordered" evidence="1">
    <location>
        <begin position="1"/>
        <end position="41"/>
    </location>
</feature>
<accession>A0AAV4F1N9</accession>
<proteinExistence type="predicted"/>
<gene>
    <name evidence="2" type="ORF">ElyMa_000249100</name>
</gene>
<sequence length="86" mass="9422">MIMVSTINMGQQAAKGVEANTTERPEGEARLSERGQQVTRRLWPSITPQVSPSGQTAWPIAVHSGHDSTAYPLPREILNLRDSPLT</sequence>
<dbReference type="AlphaFoldDB" id="A0AAV4F1N9"/>
<protein>
    <submittedName>
        <fullName evidence="2">Uncharacterized protein</fullName>
    </submittedName>
</protein>
<evidence type="ECO:0000313" key="3">
    <source>
        <dbReference type="Proteomes" id="UP000762676"/>
    </source>
</evidence>
<dbReference type="EMBL" id="BMAT01000493">
    <property type="protein sequence ID" value="GFR67273.1"/>
    <property type="molecule type" value="Genomic_DNA"/>
</dbReference>
<evidence type="ECO:0000256" key="1">
    <source>
        <dbReference type="SAM" id="MobiDB-lite"/>
    </source>
</evidence>
<feature type="compositionally biased region" description="Basic and acidic residues" evidence="1">
    <location>
        <begin position="21"/>
        <end position="33"/>
    </location>
</feature>
<reference evidence="2 3" key="1">
    <citation type="journal article" date="2021" name="Elife">
        <title>Chloroplast acquisition without the gene transfer in kleptoplastic sea slugs, Plakobranchus ocellatus.</title>
        <authorList>
            <person name="Maeda T."/>
            <person name="Takahashi S."/>
            <person name="Yoshida T."/>
            <person name="Shimamura S."/>
            <person name="Takaki Y."/>
            <person name="Nagai Y."/>
            <person name="Toyoda A."/>
            <person name="Suzuki Y."/>
            <person name="Arimoto A."/>
            <person name="Ishii H."/>
            <person name="Satoh N."/>
            <person name="Nishiyama T."/>
            <person name="Hasebe M."/>
            <person name="Maruyama T."/>
            <person name="Minagawa J."/>
            <person name="Obokata J."/>
            <person name="Shigenobu S."/>
        </authorList>
    </citation>
    <scope>NUCLEOTIDE SEQUENCE [LARGE SCALE GENOMIC DNA]</scope>
</reference>
<dbReference type="Proteomes" id="UP000762676">
    <property type="component" value="Unassembled WGS sequence"/>
</dbReference>
<evidence type="ECO:0000313" key="2">
    <source>
        <dbReference type="EMBL" id="GFR67273.1"/>
    </source>
</evidence>